<evidence type="ECO:0000313" key="1">
    <source>
        <dbReference type="EMBL" id="RKK24346.1"/>
    </source>
</evidence>
<gene>
    <name evidence="1" type="ORF">BFJ65_g2290</name>
</gene>
<proteinExistence type="predicted"/>
<protein>
    <submittedName>
        <fullName evidence="1">Uncharacterized protein</fullName>
    </submittedName>
</protein>
<dbReference type="EMBL" id="MRCU01000002">
    <property type="protein sequence ID" value="RKK24346.1"/>
    <property type="molecule type" value="Genomic_DNA"/>
</dbReference>
<organism evidence="1 2">
    <name type="scientific">Fusarium oxysporum f. sp. cepae</name>
    <dbReference type="NCBI Taxonomy" id="396571"/>
    <lineage>
        <taxon>Eukaryota</taxon>
        <taxon>Fungi</taxon>
        <taxon>Dikarya</taxon>
        <taxon>Ascomycota</taxon>
        <taxon>Pezizomycotina</taxon>
        <taxon>Sordariomycetes</taxon>
        <taxon>Hypocreomycetidae</taxon>
        <taxon>Hypocreales</taxon>
        <taxon>Nectriaceae</taxon>
        <taxon>Fusarium</taxon>
        <taxon>Fusarium oxysporum species complex</taxon>
    </lineage>
</organism>
<accession>A0A3L6NXP8</accession>
<dbReference type="Proteomes" id="UP000270866">
    <property type="component" value="Chromosome 4"/>
</dbReference>
<dbReference type="AlphaFoldDB" id="A0A3L6NXP8"/>
<name>A0A3L6NXP8_FUSOX</name>
<evidence type="ECO:0000313" key="2">
    <source>
        <dbReference type="Proteomes" id="UP000270866"/>
    </source>
</evidence>
<reference evidence="1 2" key="1">
    <citation type="journal article" date="2018" name="Sci. Rep.">
        <title>Characterisation of pathogen-specific regions and novel effector candidates in Fusarium oxysporum f. sp. cepae.</title>
        <authorList>
            <person name="Armitage A.D."/>
            <person name="Taylor A."/>
            <person name="Sobczyk M.K."/>
            <person name="Baxter L."/>
            <person name="Greenfield B.P."/>
            <person name="Bates H.J."/>
            <person name="Wilson F."/>
            <person name="Jackson A.C."/>
            <person name="Ott S."/>
            <person name="Harrison R.J."/>
            <person name="Clarkson J.P."/>
        </authorList>
    </citation>
    <scope>NUCLEOTIDE SEQUENCE [LARGE SCALE GENOMIC DNA]</scope>
    <source>
        <strain evidence="1 2">FoC_Fus2</strain>
    </source>
</reference>
<comment type="caution">
    <text evidence="1">The sequence shown here is derived from an EMBL/GenBank/DDBJ whole genome shotgun (WGS) entry which is preliminary data.</text>
</comment>
<sequence>MVTESVGWCEAVDDYSDVDDYSHEESIELFNPDDSQ</sequence>